<evidence type="ECO:0000313" key="3">
    <source>
        <dbReference type="EMBL" id="GGA25939.1"/>
    </source>
</evidence>
<dbReference type="InterPro" id="IPR017969">
    <property type="entry name" value="Heavy-metal-associated_CS"/>
</dbReference>
<proteinExistence type="predicted"/>
<name>A0A8J2U0T5_9MICO</name>
<keyword evidence="4" id="KW-1185">Reference proteome</keyword>
<protein>
    <submittedName>
        <fullName evidence="3">Metal-binding protein</fullName>
    </submittedName>
</protein>
<dbReference type="RefSeq" id="WP_188551824.1">
    <property type="nucleotide sequence ID" value="NZ_BMFY01000017.1"/>
</dbReference>
<evidence type="ECO:0000313" key="4">
    <source>
        <dbReference type="Proteomes" id="UP000616114"/>
    </source>
</evidence>
<dbReference type="EMBL" id="BMFY01000017">
    <property type="protein sequence ID" value="GGA25939.1"/>
    <property type="molecule type" value="Genomic_DNA"/>
</dbReference>
<evidence type="ECO:0000256" key="1">
    <source>
        <dbReference type="ARBA" id="ARBA00022723"/>
    </source>
</evidence>
<organism evidence="3 4">
    <name type="scientific">Sediminivirga luteola</name>
    <dbReference type="NCBI Taxonomy" id="1774748"/>
    <lineage>
        <taxon>Bacteria</taxon>
        <taxon>Bacillati</taxon>
        <taxon>Actinomycetota</taxon>
        <taxon>Actinomycetes</taxon>
        <taxon>Micrococcales</taxon>
        <taxon>Brevibacteriaceae</taxon>
        <taxon>Sediminivirga</taxon>
    </lineage>
</organism>
<feature type="domain" description="HMA" evidence="2">
    <location>
        <begin position="1"/>
        <end position="69"/>
    </location>
</feature>
<accession>A0A8J2U0T5</accession>
<dbReference type="PROSITE" id="PS01047">
    <property type="entry name" value="HMA_1"/>
    <property type="match status" value="1"/>
</dbReference>
<reference evidence="3" key="2">
    <citation type="submission" date="2020-09" db="EMBL/GenBank/DDBJ databases">
        <authorList>
            <person name="Sun Q."/>
            <person name="Zhou Y."/>
        </authorList>
    </citation>
    <scope>NUCLEOTIDE SEQUENCE</scope>
    <source>
        <strain evidence="3">CGMCC 1.12785</strain>
    </source>
</reference>
<keyword evidence="1" id="KW-0479">Metal-binding</keyword>
<evidence type="ECO:0000259" key="2">
    <source>
        <dbReference type="PROSITE" id="PS50846"/>
    </source>
</evidence>
<gene>
    <name evidence="3" type="ORF">GCM10011333_31130</name>
</gene>
<dbReference type="InterPro" id="IPR006121">
    <property type="entry name" value="HMA_dom"/>
</dbReference>
<comment type="caution">
    <text evidence="3">The sequence shown here is derived from an EMBL/GenBank/DDBJ whole genome shotgun (WGS) entry which is preliminary data.</text>
</comment>
<sequence length="70" mass="7179">METDILVEGMTCQHCVRAVTEEISGLPGVQNVRVDLVPGGASPVRIDSAAPLDSAALLAAVDEAGYTIKG</sequence>
<dbReference type="CDD" id="cd00371">
    <property type="entry name" value="HMA"/>
    <property type="match status" value="1"/>
</dbReference>
<reference evidence="3" key="1">
    <citation type="journal article" date="2014" name="Int. J. Syst. Evol. Microbiol.">
        <title>Complete genome sequence of Corynebacterium casei LMG S-19264T (=DSM 44701T), isolated from a smear-ripened cheese.</title>
        <authorList>
            <consortium name="US DOE Joint Genome Institute (JGI-PGF)"/>
            <person name="Walter F."/>
            <person name="Albersmeier A."/>
            <person name="Kalinowski J."/>
            <person name="Ruckert C."/>
        </authorList>
    </citation>
    <scope>NUCLEOTIDE SEQUENCE</scope>
    <source>
        <strain evidence="3">CGMCC 1.12785</strain>
    </source>
</reference>
<dbReference type="AlphaFoldDB" id="A0A8J2U0T5"/>
<dbReference type="Gene3D" id="3.30.70.100">
    <property type="match status" value="1"/>
</dbReference>
<dbReference type="GO" id="GO:0046872">
    <property type="term" value="F:metal ion binding"/>
    <property type="evidence" value="ECO:0007669"/>
    <property type="project" value="UniProtKB-KW"/>
</dbReference>
<dbReference type="PROSITE" id="PS50846">
    <property type="entry name" value="HMA_2"/>
    <property type="match status" value="1"/>
</dbReference>
<dbReference type="InterPro" id="IPR036163">
    <property type="entry name" value="HMA_dom_sf"/>
</dbReference>
<dbReference type="Pfam" id="PF00403">
    <property type="entry name" value="HMA"/>
    <property type="match status" value="1"/>
</dbReference>
<dbReference type="SUPFAM" id="SSF55008">
    <property type="entry name" value="HMA, heavy metal-associated domain"/>
    <property type="match status" value="1"/>
</dbReference>
<dbReference type="Proteomes" id="UP000616114">
    <property type="component" value="Unassembled WGS sequence"/>
</dbReference>